<dbReference type="Proteomes" id="UP000612808">
    <property type="component" value="Unassembled WGS sequence"/>
</dbReference>
<dbReference type="AlphaFoldDB" id="A0A8J3J894"/>
<organism evidence="2 3">
    <name type="scientific">Actinocatenispora rupis</name>
    <dbReference type="NCBI Taxonomy" id="519421"/>
    <lineage>
        <taxon>Bacteria</taxon>
        <taxon>Bacillati</taxon>
        <taxon>Actinomycetota</taxon>
        <taxon>Actinomycetes</taxon>
        <taxon>Micromonosporales</taxon>
        <taxon>Micromonosporaceae</taxon>
        <taxon>Actinocatenispora</taxon>
    </lineage>
</organism>
<feature type="transmembrane region" description="Helical" evidence="1">
    <location>
        <begin position="49"/>
        <end position="67"/>
    </location>
</feature>
<dbReference type="Pfam" id="PF10745">
    <property type="entry name" value="DUF2530"/>
    <property type="match status" value="1"/>
</dbReference>
<comment type="caution">
    <text evidence="2">The sequence shown here is derived from an EMBL/GenBank/DDBJ whole genome shotgun (WGS) entry which is preliminary data.</text>
</comment>
<keyword evidence="1" id="KW-0812">Transmembrane</keyword>
<evidence type="ECO:0000313" key="2">
    <source>
        <dbReference type="EMBL" id="GID13780.1"/>
    </source>
</evidence>
<evidence type="ECO:0000256" key="1">
    <source>
        <dbReference type="SAM" id="Phobius"/>
    </source>
</evidence>
<keyword evidence="1" id="KW-0472">Membrane</keyword>
<reference evidence="2" key="1">
    <citation type="submission" date="2021-01" db="EMBL/GenBank/DDBJ databases">
        <title>Whole genome shotgun sequence of Actinocatenispora rupis NBRC 107355.</title>
        <authorList>
            <person name="Komaki H."/>
            <person name="Tamura T."/>
        </authorList>
    </citation>
    <scope>NUCLEOTIDE SEQUENCE</scope>
    <source>
        <strain evidence="2">NBRC 107355</strain>
    </source>
</reference>
<name>A0A8J3J894_9ACTN</name>
<feature type="transmembrane region" description="Helical" evidence="1">
    <location>
        <begin position="20"/>
        <end position="37"/>
    </location>
</feature>
<dbReference type="RefSeq" id="WP_203661106.1">
    <property type="nucleotide sequence ID" value="NZ_BAAAZM010000020.1"/>
</dbReference>
<protein>
    <submittedName>
        <fullName evidence="2">DUF2530 domain-containing protein</fullName>
    </submittedName>
</protein>
<dbReference type="InterPro" id="IPR019681">
    <property type="entry name" value="DUF2530"/>
</dbReference>
<proteinExistence type="predicted"/>
<evidence type="ECO:0000313" key="3">
    <source>
        <dbReference type="Proteomes" id="UP000612808"/>
    </source>
</evidence>
<gene>
    <name evidence="2" type="ORF">Aru02nite_46690</name>
</gene>
<keyword evidence="1" id="KW-1133">Transmembrane helix</keyword>
<keyword evidence="3" id="KW-1185">Reference proteome</keyword>
<dbReference type="EMBL" id="BOMB01000026">
    <property type="protein sequence ID" value="GID13780.1"/>
    <property type="molecule type" value="Genomic_DNA"/>
</dbReference>
<accession>A0A8J3J894</accession>
<sequence length="88" mass="9860">MRRYPHRPVPEPLDTNSVPVVLTGIALWVVAGLILLLRHAQFARAGHGWWLWTCVAGIVIGFALIGYEVHRRARRRSAEKPAEPASAR</sequence>